<organism evidence="1">
    <name type="scientific">Aphanomyces astaci</name>
    <name type="common">Crayfish plague agent</name>
    <dbReference type="NCBI Taxonomy" id="112090"/>
    <lineage>
        <taxon>Eukaryota</taxon>
        <taxon>Sar</taxon>
        <taxon>Stramenopiles</taxon>
        <taxon>Oomycota</taxon>
        <taxon>Saprolegniomycetes</taxon>
        <taxon>Saprolegniales</taxon>
        <taxon>Verrucalvaceae</taxon>
        <taxon>Aphanomyces</taxon>
    </lineage>
</organism>
<reference evidence="1" key="1">
    <citation type="submission" date="2013-12" db="EMBL/GenBank/DDBJ databases">
        <title>The Genome Sequence of Aphanomyces astaci APO3.</title>
        <authorList>
            <consortium name="The Broad Institute Genomics Platform"/>
            <person name="Russ C."/>
            <person name="Tyler B."/>
            <person name="van West P."/>
            <person name="Dieguez-Uribeondo J."/>
            <person name="Young S.K."/>
            <person name="Zeng Q."/>
            <person name="Gargeya S."/>
            <person name="Fitzgerald M."/>
            <person name="Abouelleil A."/>
            <person name="Alvarado L."/>
            <person name="Chapman S.B."/>
            <person name="Gainer-Dewar J."/>
            <person name="Goldberg J."/>
            <person name="Griggs A."/>
            <person name="Gujja S."/>
            <person name="Hansen M."/>
            <person name="Howarth C."/>
            <person name="Imamovic A."/>
            <person name="Ireland A."/>
            <person name="Larimer J."/>
            <person name="McCowan C."/>
            <person name="Murphy C."/>
            <person name="Pearson M."/>
            <person name="Poon T.W."/>
            <person name="Priest M."/>
            <person name="Roberts A."/>
            <person name="Saif S."/>
            <person name="Shea T."/>
            <person name="Sykes S."/>
            <person name="Wortman J."/>
            <person name="Nusbaum C."/>
            <person name="Birren B."/>
        </authorList>
    </citation>
    <scope>NUCLEOTIDE SEQUENCE [LARGE SCALE GENOMIC DNA]</scope>
    <source>
        <strain evidence="1">APO3</strain>
    </source>
</reference>
<sequence length="108" mass="12143">MKSNIFRNLLSNPKSQIIMSIESELSVQLVSTPSSSASYDARQRCSRFELNLANSISCERRRLGTGCSILGCTQLSSKAVLPFASYRQTAPQHCEKSRREAYHLSRQE</sequence>
<evidence type="ECO:0000313" key="1">
    <source>
        <dbReference type="EMBL" id="ETV86766.1"/>
    </source>
</evidence>
<name>W4H586_APHAT</name>
<dbReference type="AlphaFoldDB" id="W4H586"/>
<accession>W4H586</accession>
<protein>
    <submittedName>
        <fullName evidence="1">Uncharacterized protein</fullName>
    </submittedName>
</protein>
<dbReference type="VEuPathDB" id="FungiDB:H257_01849"/>
<dbReference type="GeneID" id="20803845"/>
<dbReference type="RefSeq" id="XP_009823565.1">
    <property type="nucleotide sequence ID" value="XM_009825263.1"/>
</dbReference>
<proteinExistence type="predicted"/>
<gene>
    <name evidence="1" type="ORF">H257_01849</name>
</gene>
<dbReference type="EMBL" id="KI913116">
    <property type="protein sequence ID" value="ETV86766.1"/>
    <property type="molecule type" value="Genomic_DNA"/>
</dbReference>